<dbReference type="GO" id="GO:0032259">
    <property type="term" value="P:methylation"/>
    <property type="evidence" value="ECO:0007669"/>
    <property type="project" value="UniProtKB-KW"/>
</dbReference>
<sequence>MKVNLSNVQKTLLLPLWGRAKLTKVGNPLLSDPKAVEIVEQIDYDFAGIEKIFTDFFNIGWITRAKMFDETIKCFLAKDPGATVVNIGAGLDTTFFRVDNGQLRWYDLDLPDVIEIRKKIFPESNRSRCLAKSLFDPDWVKEITTGAHNVLFLAGGVLFYFKEAEIKKLFKLLADSFPGGEIVFDTVAEFSIPIINKGMQEAGHETALVKWGVNDAETLSQWDQRIIVLEDYPLFSRIENRDYWGEKIALYMNQSDNYKASSIFHLKFAG</sequence>
<dbReference type="Pfam" id="PF04072">
    <property type="entry name" value="LCM"/>
    <property type="match status" value="1"/>
</dbReference>
<dbReference type="RefSeq" id="WP_134214613.1">
    <property type="nucleotide sequence ID" value="NZ_QFFZ01000037.1"/>
</dbReference>
<dbReference type="Proteomes" id="UP000297597">
    <property type="component" value="Unassembled WGS sequence"/>
</dbReference>
<keyword evidence="1" id="KW-0489">Methyltransferase</keyword>
<organism evidence="3 4">
    <name type="scientific">Pelotomaculum propionicicum</name>
    <dbReference type="NCBI Taxonomy" id="258475"/>
    <lineage>
        <taxon>Bacteria</taxon>
        <taxon>Bacillati</taxon>
        <taxon>Bacillota</taxon>
        <taxon>Clostridia</taxon>
        <taxon>Eubacteriales</taxon>
        <taxon>Desulfotomaculaceae</taxon>
        <taxon>Pelotomaculum</taxon>
    </lineage>
</organism>
<evidence type="ECO:0000313" key="3">
    <source>
        <dbReference type="EMBL" id="TEB09821.1"/>
    </source>
</evidence>
<keyword evidence="2" id="KW-0808">Transferase</keyword>
<evidence type="ECO:0000313" key="4">
    <source>
        <dbReference type="Proteomes" id="UP000297597"/>
    </source>
</evidence>
<dbReference type="InterPro" id="IPR016874">
    <property type="entry name" value="TcmP-like"/>
</dbReference>
<dbReference type="PANTHER" id="PTHR43619">
    <property type="entry name" value="S-ADENOSYL-L-METHIONINE-DEPENDENT METHYLTRANSFERASE YKTD-RELATED"/>
    <property type="match status" value="1"/>
</dbReference>
<evidence type="ECO:0008006" key="5">
    <source>
        <dbReference type="Google" id="ProtNLM"/>
    </source>
</evidence>
<comment type="caution">
    <text evidence="3">The sequence shown here is derived from an EMBL/GenBank/DDBJ whole genome shotgun (WGS) entry which is preliminary data.</text>
</comment>
<evidence type="ECO:0000256" key="2">
    <source>
        <dbReference type="ARBA" id="ARBA00022679"/>
    </source>
</evidence>
<name>A0A4Y7RLX9_9FIRM</name>
<dbReference type="PIRSF" id="PIRSF028177">
    <property type="entry name" value="Polyketide_synth_Omtfrase_TcmP"/>
    <property type="match status" value="1"/>
</dbReference>
<dbReference type="OrthoDB" id="9800233at2"/>
<dbReference type="SUPFAM" id="SSF53335">
    <property type="entry name" value="S-adenosyl-L-methionine-dependent methyltransferases"/>
    <property type="match status" value="1"/>
</dbReference>
<evidence type="ECO:0000256" key="1">
    <source>
        <dbReference type="ARBA" id="ARBA00022603"/>
    </source>
</evidence>
<dbReference type="EMBL" id="QFFZ01000037">
    <property type="protein sequence ID" value="TEB09821.1"/>
    <property type="molecule type" value="Genomic_DNA"/>
</dbReference>
<dbReference type="PANTHER" id="PTHR43619:SF2">
    <property type="entry name" value="S-ADENOSYL-L-METHIONINE-DEPENDENT METHYLTRANSFERASES SUPERFAMILY PROTEIN"/>
    <property type="match status" value="1"/>
</dbReference>
<dbReference type="AlphaFoldDB" id="A0A4Y7RLX9"/>
<protein>
    <recommendedName>
        <fullName evidence="5">S-adenosyl-L-methionine-dependent methyltransferase</fullName>
    </recommendedName>
</protein>
<dbReference type="Gene3D" id="3.40.50.150">
    <property type="entry name" value="Vaccinia Virus protein VP39"/>
    <property type="match status" value="1"/>
</dbReference>
<dbReference type="GO" id="GO:0008168">
    <property type="term" value="F:methyltransferase activity"/>
    <property type="evidence" value="ECO:0007669"/>
    <property type="project" value="UniProtKB-KW"/>
</dbReference>
<dbReference type="InterPro" id="IPR007213">
    <property type="entry name" value="Ppm1/Ppm2/Tcmp"/>
</dbReference>
<reference evidence="3 4" key="1">
    <citation type="journal article" date="2018" name="Environ. Microbiol.">
        <title>Novel energy conservation strategies and behaviour of Pelotomaculum schinkii driving syntrophic propionate catabolism.</title>
        <authorList>
            <person name="Hidalgo-Ahumada C.A.P."/>
            <person name="Nobu M.K."/>
            <person name="Narihiro T."/>
            <person name="Tamaki H."/>
            <person name="Liu W.T."/>
            <person name="Kamagata Y."/>
            <person name="Stams A.J.M."/>
            <person name="Imachi H."/>
            <person name="Sousa D.Z."/>
        </authorList>
    </citation>
    <scope>NUCLEOTIDE SEQUENCE [LARGE SCALE GENOMIC DNA]</scope>
    <source>
        <strain evidence="3 4">MGP</strain>
    </source>
</reference>
<proteinExistence type="predicted"/>
<keyword evidence="4" id="KW-1185">Reference proteome</keyword>
<accession>A0A4Y7RLX9</accession>
<gene>
    <name evidence="3" type="ORF">Pmgp_02822</name>
</gene>
<dbReference type="InterPro" id="IPR029063">
    <property type="entry name" value="SAM-dependent_MTases_sf"/>
</dbReference>